<organism evidence="4 5">
    <name type="scientific">Zobellella iuensis</name>
    <dbReference type="NCBI Taxonomy" id="2803811"/>
    <lineage>
        <taxon>Bacteria</taxon>
        <taxon>Pseudomonadati</taxon>
        <taxon>Pseudomonadota</taxon>
        <taxon>Gammaproteobacteria</taxon>
        <taxon>Aeromonadales</taxon>
        <taxon>Aeromonadaceae</taxon>
        <taxon>Zobellella</taxon>
    </lineage>
</organism>
<evidence type="ECO:0000313" key="4">
    <source>
        <dbReference type="EMBL" id="MBL1376191.1"/>
    </source>
</evidence>
<name>A0ABS1QN06_9GAMM</name>
<keyword evidence="3" id="KW-0472">Membrane</keyword>
<evidence type="ECO:0000256" key="3">
    <source>
        <dbReference type="SAM" id="Phobius"/>
    </source>
</evidence>
<protein>
    <recommendedName>
        <fullName evidence="6">DUF883 domain-containing protein</fullName>
    </recommendedName>
</protein>
<keyword evidence="3" id="KW-1133">Transmembrane helix</keyword>
<comment type="caution">
    <text evidence="4">The sequence shown here is derived from an EMBL/GenBank/DDBJ whole genome shotgun (WGS) entry which is preliminary data.</text>
</comment>
<evidence type="ECO:0000256" key="2">
    <source>
        <dbReference type="SAM" id="MobiDB-lite"/>
    </source>
</evidence>
<sequence>MKKNIESKSSVSRLSDEGQKEGFQTLHKTSENTAKVDSDAINNIGSLTSEYISASKEALANAKTEDERTQRLKDARDALREAREDIREVNKRSHQSQRGFSTLAIIGMTALAGVAISGGLWLLSKK</sequence>
<dbReference type="EMBL" id="JAERTZ010000004">
    <property type="protein sequence ID" value="MBL1376191.1"/>
    <property type="molecule type" value="Genomic_DNA"/>
</dbReference>
<evidence type="ECO:0008006" key="6">
    <source>
        <dbReference type="Google" id="ProtNLM"/>
    </source>
</evidence>
<feature type="coiled-coil region" evidence="1">
    <location>
        <begin position="65"/>
        <end position="92"/>
    </location>
</feature>
<keyword evidence="1" id="KW-0175">Coiled coil</keyword>
<feature type="transmembrane region" description="Helical" evidence="3">
    <location>
        <begin position="100"/>
        <end position="123"/>
    </location>
</feature>
<keyword evidence="3" id="KW-0812">Transmembrane</keyword>
<evidence type="ECO:0000256" key="1">
    <source>
        <dbReference type="SAM" id="Coils"/>
    </source>
</evidence>
<gene>
    <name evidence="4" type="ORF">JKV55_02440</name>
</gene>
<feature type="region of interest" description="Disordered" evidence="2">
    <location>
        <begin position="1"/>
        <end position="34"/>
    </location>
</feature>
<keyword evidence="5" id="KW-1185">Reference proteome</keyword>
<reference evidence="5" key="1">
    <citation type="submission" date="2021-01" db="EMBL/GenBank/DDBJ databases">
        <title>Genome public.</title>
        <authorList>
            <person name="Liu C."/>
            <person name="Sun Q."/>
        </authorList>
    </citation>
    <scope>NUCLEOTIDE SEQUENCE [LARGE SCALE GENOMIC DNA]</scope>
    <source>
        <strain evidence="5">CGMCC 1.18722</strain>
    </source>
</reference>
<proteinExistence type="predicted"/>
<dbReference type="Proteomes" id="UP000638570">
    <property type="component" value="Unassembled WGS sequence"/>
</dbReference>
<evidence type="ECO:0000313" key="5">
    <source>
        <dbReference type="Proteomes" id="UP000638570"/>
    </source>
</evidence>
<accession>A0ABS1QN06</accession>
<dbReference type="RefSeq" id="WP_202082152.1">
    <property type="nucleotide sequence ID" value="NZ_JAERTZ010000004.1"/>
</dbReference>